<dbReference type="EMBL" id="BGPR01027024">
    <property type="protein sequence ID" value="GBN97201.1"/>
    <property type="molecule type" value="Genomic_DNA"/>
</dbReference>
<proteinExistence type="predicted"/>
<dbReference type="OrthoDB" id="6437148at2759"/>
<evidence type="ECO:0000313" key="2">
    <source>
        <dbReference type="Proteomes" id="UP000499080"/>
    </source>
</evidence>
<sequence>MFQEIVDNVVKKNLFGIPYDIIKQNECNKLDLNRINKGNGIYTNTYKNSRNEILKYPYISEDVIVEYTSLNTNNQCKFTIEEIQTVIDLLEDNKSPGIDGLTNGIIK</sequence>
<name>A0A4Y2TAF0_ARAVE</name>
<reference evidence="1 2" key="1">
    <citation type="journal article" date="2019" name="Sci. Rep.">
        <title>Orb-weaving spider Araneus ventricosus genome elucidates the spidroin gene catalogue.</title>
        <authorList>
            <person name="Kono N."/>
            <person name="Nakamura H."/>
            <person name="Ohtoshi R."/>
            <person name="Moran D.A.P."/>
            <person name="Shinohara A."/>
            <person name="Yoshida Y."/>
            <person name="Fujiwara M."/>
            <person name="Mori M."/>
            <person name="Tomita M."/>
            <person name="Arakawa K."/>
        </authorList>
    </citation>
    <scope>NUCLEOTIDE SEQUENCE [LARGE SCALE GENOMIC DNA]</scope>
</reference>
<comment type="caution">
    <text evidence="1">The sequence shown here is derived from an EMBL/GenBank/DDBJ whole genome shotgun (WGS) entry which is preliminary data.</text>
</comment>
<gene>
    <name evidence="1" type="ORF">AVEN_47319_1</name>
</gene>
<accession>A0A4Y2TAF0</accession>
<keyword evidence="2" id="KW-1185">Reference proteome</keyword>
<protein>
    <submittedName>
        <fullName evidence="1">Uncharacterized protein</fullName>
    </submittedName>
</protein>
<dbReference type="AlphaFoldDB" id="A0A4Y2TAF0"/>
<evidence type="ECO:0000313" key="1">
    <source>
        <dbReference type="EMBL" id="GBN97201.1"/>
    </source>
</evidence>
<organism evidence="1 2">
    <name type="scientific">Araneus ventricosus</name>
    <name type="common">Orbweaver spider</name>
    <name type="synonym">Epeira ventricosa</name>
    <dbReference type="NCBI Taxonomy" id="182803"/>
    <lineage>
        <taxon>Eukaryota</taxon>
        <taxon>Metazoa</taxon>
        <taxon>Ecdysozoa</taxon>
        <taxon>Arthropoda</taxon>
        <taxon>Chelicerata</taxon>
        <taxon>Arachnida</taxon>
        <taxon>Araneae</taxon>
        <taxon>Araneomorphae</taxon>
        <taxon>Entelegynae</taxon>
        <taxon>Araneoidea</taxon>
        <taxon>Araneidae</taxon>
        <taxon>Araneus</taxon>
    </lineage>
</organism>
<dbReference type="Proteomes" id="UP000499080">
    <property type="component" value="Unassembled WGS sequence"/>
</dbReference>